<feature type="region of interest" description="Disordered" evidence="4">
    <location>
        <begin position="214"/>
        <end position="236"/>
    </location>
</feature>
<dbReference type="OrthoDB" id="413582at2759"/>
<accession>A0A0C2XTT3</accession>
<dbReference type="GO" id="GO:0005524">
    <property type="term" value="F:ATP binding"/>
    <property type="evidence" value="ECO:0007669"/>
    <property type="project" value="UniProtKB-KW"/>
</dbReference>
<reference evidence="6 7" key="1">
    <citation type="submission" date="2014-04" db="EMBL/GenBank/DDBJ databases">
        <authorList>
            <consortium name="DOE Joint Genome Institute"/>
            <person name="Kuo A."/>
            <person name="Zuccaro A."/>
            <person name="Kohler A."/>
            <person name="Nagy L.G."/>
            <person name="Floudas D."/>
            <person name="Copeland A."/>
            <person name="Barry K.W."/>
            <person name="Cichocki N."/>
            <person name="Veneault-Fourrey C."/>
            <person name="LaButti K."/>
            <person name="Lindquist E.A."/>
            <person name="Lipzen A."/>
            <person name="Lundell T."/>
            <person name="Morin E."/>
            <person name="Murat C."/>
            <person name="Sun H."/>
            <person name="Tunlid A."/>
            <person name="Henrissat B."/>
            <person name="Grigoriev I.V."/>
            <person name="Hibbett D.S."/>
            <person name="Martin F."/>
            <person name="Nordberg H.P."/>
            <person name="Cantor M.N."/>
            <person name="Hua S.X."/>
        </authorList>
    </citation>
    <scope>NUCLEOTIDE SEQUENCE [LARGE SCALE GENOMIC DNA]</scope>
    <source>
        <strain evidence="6 7">MAFF 305830</strain>
    </source>
</reference>
<dbReference type="InterPro" id="IPR011009">
    <property type="entry name" value="Kinase-like_dom_sf"/>
</dbReference>
<organism evidence="6 7">
    <name type="scientific">Serendipita vermifera MAFF 305830</name>
    <dbReference type="NCBI Taxonomy" id="933852"/>
    <lineage>
        <taxon>Eukaryota</taxon>
        <taxon>Fungi</taxon>
        <taxon>Dikarya</taxon>
        <taxon>Basidiomycota</taxon>
        <taxon>Agaricomycotina</taxon>
        <taxon>Agaricomycetes</taxon>
        <taxon>Sebacinales</taxon>
        <taxon>Serendipitaceae</taxon>
        <taxon>Serendipita</taxon>
    </lineage>
</organism>
<protein>
    <recommendedName>
        <fullName evidence="5">Protein kinase domain-containing protein</fullName>
    </recommendedName>
</protein>
<dbReference type="SMART" id="SM00220">
    <property type="entry name" value="S_TKc"/>
    <property type="match status" value="1"/>
</dbReference>
<evidence type="ECO:0000256" key="2">
    <source>
        <dbReference type="ARBA" id="ARBA00022741"/>
    </source>
</evidence>
<evidence type="ECO:0000256" key="3">
    <source>
        <dbReference type="ARBA" id="ARBA00022840"/>
    </source>
</evidence>
<dbReference type="PANTHER" id="PTHR24055">
    <property type="entry name" value="MITOGEN-ACTIVATED PROTEIN KINASE"/>
    <property type="match status" value="1"/>
</dbReference>
<keyword evidence="1" id="KW-0418">Kinase</keyword>
<keyword evidence="2" id="KW-0547">Nucleotide-binding</keyword>
<name>A0A0C2XTT3_SERVB</name>
<dbReference type="STRING" id="933852.A0A0C2XTT3"/>
<proteinExistence type="predicted"/>
<evidence type="ECO:0000256" key="4">
    <source>
        <dbReference type="SAM" id="MobiDB-lite"/>
    </source>
</evidence>
<dbReference type="InterPro" id="IPR000719">
    <property type="entry name" value="Prot_kinase_dom"/>
</dbReference>
<reference evidence="7" key="2">
    <citation type="submission" date="2015-01" db="EMBL/GenBank/DDBJ databases">
        <title>Evolutionary Origins and Diversification of the Mycorrhizal Mutualists.</title>
        <authorList>
            <consortium name="DOE Joint Genome Institute"/>
            <consortium name="Mycorrhizal Genomics Consortium"/>
            <person name="Kohler A."/>
            <person name="Kuo A."/>
            <person name="Nagy L.G."/>
            <person name="Floudas D."/>
            <person name="Copeland A."/>
            <person name="Barry K.W."/>
            <person name="Cichocki N."/>
            <person name="Veneault-Fourrey C."/>
            <person name="LaButti K."/>
            <person name="Lindquist E.A."/>
            <person name="Lipzen A."/>
            <person name="Lundell T."/>
            <person name="Morin E."/>
            <person name="Murat C."/>
            <person name="Riley R."/>
            <person name="Ohm R."/>
            <person name="Sun H."/>
            <person name="Tunlid A."/>
            <person name="Henrissat B."/>
            <person name="Grigoriev I.V."/>
            <person name="Hibbett D.S."/>
            <person name="Martin F."/>
        </authorList>
    </citation>
    <scope>NUCLEOTIDE SEQUENCE [LARGE SCALE GENOMIC DNA]</scope>
    <source>
        <strain evidence="7">MAFF 305830</strain>
    </source>
</reference>
<evidence type="ECO:0000259" key="5">
    <source>
        <dbReference type="PROSITE" id="PS50011"/>
    </source>
</evidence>
<dbReference type="SUPFAM" id="SSF56112">
    <property type="entry name" value="Protein kinase-like (PK-like)"/>
    <property type="match status" value="1"/>
</dbReference>
<dbReference type="AlphaFoldDB" id="A0A0C2XTT3"/>
<keyword evidence="7" id="KW-1185">Reference proteome</keyword>
<sequence length="404" mass="45069">MSQRKPHNVRNEAMILSKLSHVNIVEIKSAFYHAQQDIYELHMPYIDLPLTAILSHPHFSALPFPSYLQSPPLNPFSGIELSKTHASLTRSIMFQVLSALAYIHGQNPPIAHRDINPGNILLTRNGTAKLVDFGIAWDPGLEPCSIVGEDGTPGFDWEEDPEDMCGQVATGPYRAPELMYSPKVYDACSTDLWSTGVMMASFYTPIHLDLDDDDISSSDSSDNNHATPGSTTPGYVIPSGLQEIPHQANWRRDTIFDATRGEIALLWSIFRVMGTPSTASWPDFPGHQEGSLIRFRDAERQPLAPLLPHLPIDVSEPTPLKMIEAFLAYPPAQRLTATQALRHSWFTDEGPVLLPVGYPVDPEITGLQPAYQLEGKNLEDILSSLVRTQERLVNEKMEPRDEWD</sequence>
<keyword evidence="1" id="KW-0723">Serine/threonine-protein kinase</keyword>
<dbReference type="PROSITE" id="PS50011">
    <property type="entry name" value="PROTEIN_KINASE_DOM"/>
    <property type="match status" value="1"/>
</dbReference>
<evidence type="ECO:0000256" key="1">
    <source>
        <dbReference type="ARBA" id="ARBA00022527"/>
    </source>
</evidence>
<dbReference type="GO" id="GO:0004674">
    <property type="term" value="F:protein serine/threonine kinase activity"/>
    <property type="evidence" value="ECO:0007669"/>
    <property type="project" value="UniProtKB-KW"/>
</dbReference>
<dbReference type="Proteomes" id="UP000054097">
    <property type="component" value="Unassembled WGS sequence"/>
</dbReference>
<feature type="domain" description="Protein kinase" evidence="5">
    <location>
        <begin position="1"/>
        <end position="346"/>
    </location>
</feature>
<dbReference type="EMBL" id="KN824280">
    <property type="protein sequence ID" value="KIM32307.1"/>
    <property type="molecule type" value="Genomic_DNA"/>
</dbReference>
<gene>
    <name evidence="6" type="ORF">M408DRAFT_326912</name>
</gene>
<dbReference type="HOGENOM" id="CLU_000288_50_0_1"/>
<evidence type="ECO:0000313" key="7">
    <source>
        <dbReference type="Proteomes" id="UP000054097"/>
    </source>
</evidence>
<dbReference type="Pfam" id="PF00069">
    <property type="entry name" value="Pkinase"/>
    <property type="match status" value="1"/>
</dbReference>
<keyword evidence="3" id="KW-0067">ATP-binding</keyword>
<evidence type="ECO:0000313" key="6">
    <source>
        <dbReference type="EMBL" id="KIM32307.1"/>
    </source>
</evidence>
<keyword evidence="1" id="KW-0808">Transferase</keyword>
<dbReference type="InterPro" id="IPR050117">
    <property type="entry name" value="MAPK"/>
</dbReference>
<dbReference type="Gene3D" id="1.10.510.10">
    <property type="entry name" value="Transferase(Phosphotransferase) domain 1"/>
    <property type="match status" value="1"/>
</dbReference>